<dbReference type="InterPro" id="IPR002611">
    <property type="entry name" value="IstB_ATP-bd"/>
</dbReference>
<keyword evidence="2" id="KW-0347">Helicase</keyword>
<dbReference type="GO" id="GO:0005524">
    <property type="term" value="F:ATP binding"/>
    <property type="evidence" value="ECO:0007669"/>
    <property type="project" value="InterPro"/>
</dbReference>
<name>A0A8S5SVP4_9CAUD</name>
<feature type="domain" description="IstB-like ATP-binding" evidence="1">
    <location>
        <begin position="134"/>
        <end position="234"/>
    </location>
</feature>
<dbReference type="PANTHER" id="PTHR30050:SF4">
    <property type="entry name" value="ATP-BINDING PROTEIN RV3427C IN INSERTION SEQUENCE-RELATED"/>
    <property type="match status" value="1"/>
</dbReference>
<evidence type="ECO:0000259" key="1">
    <source>
        <dbReference type="Pfam" id="PF01695"/>
    </source>
</evidence>
<protein>
    <submittedName>
        <fullName evidence="2">Replicative helicase</fullName>
    </submittedName>
</protein>
<evidence type="ECO:0000313" key="2">
    <source>
        <dbReference type="EMBL" id="DAF54992.1"/>
    </source>
</evidence>
<dbReference type="GO" id="GO:0006260">
    <property type="term" value="P:DNA replication"/>
    <property type="evidence" value="ECO:0007669"/>
    <property type="project" value="TreeGrafter"/>
</dbReference>
<organism evidence="2">
    <name type="scientific">Siphoviridae sp. ctXzK3</name>
    <dbReference type="NCBI Taxonomy" id="2827889"/>
    <lineage>
        <taxon>Viruses</taxon>
        <taxon>Duplodnaviria</taxon>
        <taxon>Heunggongvirae</taxon>
        <taxon>Uroviricota</taxon>
        <taxon>Caudoviricetes</taxon>
    </lineage>
</organism>
<dbReference type="Pfam" id="PF01695">
    <property type="entry name" value="IstB_IS21"/>
    <property type="match status" value="1"/>
</dbReference>
<accession>A0A8S5SVP4</accession>
<keyword evidence="2" id="KW-0067">ATP-binding</keyword>
<dbReference type="Gene3D" id="3.40.50.300">
    <property type="entry name" value="P-loop containing nucleotide triphosphate hydrolases"/>
    <property type="match status" value="1"/>
</dbReference>
<dbReference type="SUPFAM" id="SSF52540">
    <property type="entry name" value="P-loop containing nucleoside triphosphate hydrolases"/>
    <property type="match status" value="1"/>
</dbReference>
<dbReference type="GO" id="GO:0004386">
    <property type="term" value="F:helicase activity"/>
    <property type="evidence" value="ECO:0007669"/>
    <property type="project" value="UniProtKB-KW"/>
</dbReference>
<reference evidence="2" key="1">
    <citation type="journal article" date="2021" name="Proc. Natl. Acad. Sci. U.S.A.">
        <title>A Catalog of Tens of Thousands of Viruses from Human Metagenomes Reveals Hidden Associations with Chronic Diseases.</title>
        <authorList>
            <person name="Tisza M.J."/>
            <person name="Buck C.B."/>
        </authorList>
    </citation>
    <scope>NUCLEOTIDE SEQUENCE</scope>
    <source>
        <strain evidence="2">CtXzK3</strain>
    </source>
</reference>
<dbReference type="InterPro" id="IPR027417">
    <property type="entry name" value="P-loop_NTPase"/>
</dbReference>
<sequence>MEQMEQTLEKILQRMKNRSMSGSENLETPENLKDSDVCPICNGTEWILTEKDGITTAVECKCRERAAMSRRLRFADIPEAFRGMDLKTFRTDVYRQPDSKKTVADACRIIKVYLDDFGSQRDQGMGLFIWSRTKGSGKTRIAAGIANELMKSYAVKFAVSLTILQEIKNTWRRDAEYSESRLLDALNTVDVLIIDDFGVESPAAWINDKMYQIINERYINKKVTIFTSNESLDNLRYDDRITNRIKERTYQIAFPEESVRDHIAERNQEEMIEKVMRGQGNGEKKKNEHV</sequence>
<keyword evidence="2" id="KW-0547">Nucleotide-binding</keyword>
<dbReference type="EMBL" id="BK032684">
    <property type="protein sequence ID" value="DAF54992.1"/>
    <property type="molecule type" value="Genomic_DNA"/>
</dbReference>
<proteinExistence type="predicted"/>
<keyword evidence="2" id="KW-0378">Hydrolase</keyword>
<dbReference type="PANTHER" id="PTHR30050">
    <property type="entry name" value="CHROMOSOMAL REPLICATION INITIATOR PROTEIN DNAA"/>
    <property type="match status" value="1"/>
</dbReference>